<protein>
    <submittedName>
        <fullName evidence="2">(northern house mosquito) hypothetical protein</fullName>
    </submittedName>
</protein>
<reference evidence="2" key="1">
    <citation type="submission" date="2021-05" db="EMBL/GenBank/DDBJ databases">
        <authorList>
            <person name="Alioto T."/>
            <person name="Alioto T."/>
            <person name="Gomez Garrido J."/>
        </authorList>
    </citation>
    <scope>NUCLEOTIDE SEQUENCE</scope>
</reference>
<dbReference type="EMBL" id="HBUE01000561">
    <property type="protein sequence ID" value="CAG6443592.1"/>
    <property type="molecule type" value="Transcribed_RNA"/>
</dbReference>
<feature type="region of interest" description="Disordered" evidence="1">
    <location>
        <begin position="9"/>
        <end position="81"/>
    </location>
</feature>
<dbReference type="AlphaFoldDB" id="A0A8D7ZTQ6"/>
<feature type="compositionally biased region" description="Basic and acidic residues" evidence="1">
    <location>
        <begin position="33"/>
        <end position="44"/>
    </location>
</feature>
<evidence type="ECO:0000313" key="2">
    <source>
        <dbReference type="EMBL" id="CAG6443599.1"/>
    </source>
</evidence>
<name>A0A8D7ZTQ6_CULPI</name>
<evidence type="ECO:0000256" key="1">
    <source>
        <dbReference type="SAM" id="MobiDB-lite"/>
    </source>
</evidence>
<accession>A0A8D7ZTQ6</accession>
<dbReference type="EMBL" id="HBUE01000564">
    <property type="protein sequence ID" value="CAG6443599.1"/>
    <property type="molecule type" value="Transcribed_RNA"/>
</dbReference>
<sequence length="116" mass="13283">MWRLAALLLPGGRPEHKNRRRRNLDGGPGRYDCPQHAHNDHEICQKQGLRQPRPDAESVLVGERGLQADPDAGPPPDPHRPEADQLFALWCYIRRDIPSKSFIITKRYPYAKPFSP</sequence>
<proteinExistence type="predicted"/>
<organism evidence="2">
    <name type="scientific">Culex pipiens</name>
    <name type="common">House mosquito</name>
    <dbReference type="NCBI Taxonomy" id="7175"/>
    <lineage>
        <taxon>Eukaryota</taxon>
        <taxon>Metazoa</taxon>
        <taxon>Ecdysozoa</taxon>
        <taxon>Arthropoda</taxon>
        <taxon>Hexapoda</taxon>
        <taxon>Insecta</taxon>
        <taxon>Pterygota</taxon>
        <taxon>Neoptera</taxon>
        <taxon>Endopterygota</taxon>
        <taxon>Diptera</taxon>
        <taxon>Nematocera</taxon>
        <taxon>Culicoidea</taxon>
        <taxon>Culicidae</taxon>
        <taxon>Culicinae</taxon>
        <taxon>Culicini</taxon>
        <taxon>Culex</taxon>
        <taxon>Culex</taxon>
    </lineage>
</organism>